<gene>
    <name evidence="3" type="ORF">MUN33_00800</name>
</gene>
<dbReference type="RefSeq" id="WP_244803008.1">
    <property type="nucleotide sequence ID" value="NZ_JALIEA010000006.1"/>
</dbReference>
<feature type="compositionally biased region" description="Acidic residues" evidence="1">
    <location>
        <begin position="78"/>
        <end position="94"/>
    </location>
</feature>
<keyword evidence="2" id="KW-0732">Signal</keyword>
<dbReference type="AlphaFoldDB" id="A0A9X2AXN8"/>
<feature type="chain" id="PRO_5040877379" description="Secreted protein" evidence="2">
    <location>
        <begin position="29"/>
        <end position="255"/>
    </location>
</feature>
<protein>
    <recommendedName>
        <fullName evidence="5">Secreted protein</fullName>
    </recommendedName>
</protein>
<sequence>MPTPMIRRFARPLSLAVLPLAVSGVLVSCGSDDSDASGKDAASQEALQNPPASDAPADLILDEASAPEGYTYESAGSESDEDLSDLFGGDDAEGGEVVTPPQCAPLAVDAGMVFQWMMEPADQTAVVSFTFGEDDESGVFVRVTTGAPEGGMPDVAGCGEFTSDSDSAFGAMSKTFQATPVDLSVDGADELTAADVTVTGLFMDGEDIGAEAVGQTARYIVGTVGDRTFDMLAVGDVDDAVVQHLADGQVARLNA</sequence>
<reference evidence="3" key="1">
    <citation type="submission" date="2022-04" db="EMBL/GenBank/DDBJ databases">
        <title>Corynebacterium kalidii LD5P10.</title>
        <authorList>
            <person name="Sun J.Q."/>
        </authorList>
    </citation>
    <scope>NUCLEOTIDE SEQUENCE</scope>
    <source>
        <strain evidence="3">LD5P10</strain>
    </source>
</reference>
<organism evidence="3 4">
    <name type="scientific">Corynebacterium kalidii</name>
    <dbReference type="NCBI Taxonomy" id="2931982"/>
    <lineage>
        <taxon>Bacteria</taxon>
        <taxon>Bacillati</taxon>
        <taxon>Actinomycetota</taxon>
        <taxon>Actinomycetes</taxon>
        <taxon>Mycobacteriales</taxon>
        <taxon>Corynebacteriaceae</taxon>
        <taxon>Corynebacterium</taxon>
    </lineage>
</organism>
<name>A0A9X2AXN8_9CORY</name>
<accession>A0A9X2AXN8</accession>
<evidence type="ECO:0000256" key="1">
    <source>
        <dbReference type="SAM" id="MobiDB-lite"/>
    </source>
</evidence>
<feature type="region of interest" description="Disordered" evidence="1">
    <location>
        <begin position="70"/>
        <end position="101"/>
    </location>
</feature>
<evidence type="ECO:0000313" key="4">
    <source>
        <dbReference type="Proteomes" id="UP001139207"/>
    </source>
</evidence>
<comment type="caution">
    <text evidence="3">The sequence shown here is derived from an EMBL/GenBank/DDBJ whole genome shotgun (WGS) entry which is preliminary data.</text>
</comment>
<keyword evidence="4" id="KW-1185">Reference proteome</keyword>
<feature type="signal peptide" evidence="2">
    <location>
        <begin position="1"/>
        <end position="28"/>
    </location>
</feature>
<feature type="region of interest" description="Disordered" evidence="1">
    <location>
        <begin position="32"/>
        <end position="57"/>
    </location>
</feature>
<dbReference type="Proteomes" id="UP001139207">
    <property type="component" value="Unassembled WGS sequence"/>
</dbReference>
<proteinExistence type="predicted"/>
<evidence type="ECO:0000313" key="3">
    <source>
        <dbReference type="EMBL" id="MCJ7857261.1"/>
    </source>
</evidence>
<dbReference type="EMBL" id="JALIEA010000006">
    <property type="protein sequence ID" value="MCJ7857261.1"/>
    <property type="molecule type" value="Genomic_DNA"/>
</dbReference>
<evidence type="ECO:0008006" key="5">
    <source>
        <dbReference type="Google" id="ProtNLM"/>
    </source>
</evidence>
<evidence type="ECO:0000256" key="2">
    <source>
        <dbReference type="SAM" id="SignalP"/>
    </source>
</evidence>
<dbReference type="PROSITE" id="PS51257">
    <property type="entry name" value="PROKAR_LIPOPROTEIN"/>
    <property type="match status" value="1"/>
</dbReference>